<feature type="binding site" evidence="14">
    <location>
        <position position="245"/>
    </location>
    <ligand>
        <name>Mg(2+)</name>
        <dbReference type="ChEBI" id="CHEBI:18420"/>
    </ligand>
</feature>
<keyword evidence="7 14" id="KW-0028">Amino-acid biosynthesis</keyword>
<evidence type="ECO:0000256" key="2">
    <source>
        <dbReference type="ARBA" id="ARBA00001936"/>
    </source>
</evidence>
<keyword evidence="14" id="KW-0963">Cytoplasm</keyword>
<dbReference type="FunFam" id="3.40.718.10:FF:000006">
    <property type="entry name" value="3-isopropylmalate dehydrogenase"/>
    <property type="match status" value="1"/>
</dbReference>
<dbReference type="Pfam" id="PF00180">
    <property type="entry name" value="Iso_dh"/>
    <property type="match status" value="1"/>
</dbReference>
<evidence type="ECO:0000256" key="3">
    <source>
        <dbReference type="ARBA" id="ARBA00004762"/>
    </source>
</evidence>
<feature type="binding site" evidence="14">
    <location>
        <position position="221"/>
    </location>
    <ligand>
        <name>substrate</name>
    </ligand>
</feature>
<dbReference type="Gene3D" id="3.40.718.10">
    <property type="entry name" value="Isopropylmalate Dehydrogenase"/>
    <property type="match status" value="1"/>
</dbReference>
<dbReference type="GO" id="GO:0051287">
    <property type="term" value="F:NAD binding"/>
    <property type="evidence" value="ECO:0007669"/>
    <property type="project" value="InterPro"/>
</dbReference>
<comment type="catalytic activity">
    <reaction evidence="1 14 15">
        <text>(2R,3S)-3-isopropylmalate + NAD(+) = 4-methyl-2-oxopentanoate + CO2 + NADH</text>
        <dbReference type="Rhea" id="RHEA:32271"/>
        <dbReference type="ChEBI" id="CHEBI:16526"/>
        <dbReference type="ChEBI" id="CHEBI:17865"/>
        <dbReference type="ChEBI" id="CHEBI:35121"/>
        <dbReference type="ChEBI" id="CHEBI:57540"/>
        <dbReference type="ChEBI" id="CHEBI:57945"/>
        <dbReference type="EC" id="1.1.1.85"/>
    </reaction>
</comment>
<feature type="binding site" evidence="14">
    <location>
        <position position="107"/>
    </location>
    <ligand>
        <name>substrate</name>
    </ligand>
</feature>
<keyword evidence="13 14" id="KW-0100">Branched-chain amino acid biosynthesis</keyword>
<evidence type="ECO:0000256" key="8">
    <source>
        <dbReference type="ARBA" id="ARBA00022723"/>
    </source>
</evidence>
<comment type="caution">
    <text evidence="14">Lacks conserved residue(s) required for the propagation of feature annotation.</text>
</comment>
<feature type="binding site" evidence="14">
    <location>
        <position position="221"/>
    </location>
    <ligand>
        <name>Mg(2+)</name>
        <dbReference type="ChEBI" id="CHEBI:18420"/>
    </ligand>
</feature>
<comment type="function">
    <text evidence="14 15">Catalyzes the oxidation of 3-carboxy-2-hydroxy-4-methylpentanoate (3-isopropylmalate) to 3-carboxy-4-methyl-2-oxopentanoate. The product decarboxylates to 4-methyl-2 oxopentanoate.</text>
</comment>
<comment type="subcellular location">
    <subcellularLocation>
        <location evidence="14">Cytoplasm</location>
    </subcellularLocation>
</comment>
<dbReference type="OrthoDB" id="9806254at2"/>
<keyword evidence="12 14" id="KW-0464">Manganese</keyword>
<evidence type="ECO:0000256" key="14">
    <source>
        <dbReference type="HAMAP-Rule" id="MF_01033"/>
    </source>
</evidence>
<evidence type="ECO:0000259" key="16">
    <source>
        <dbReference type="SMART" id="SM01329"/>
    </source>
</evidence>
<comment type="cofactor">
    <cofactor evidence="14 15">
        <name>Mg(2+)</name>
        <dbReference type="ChEBI" id="CHEBI:18420"/>
    </cofactor>
    <cofactor evidence="14 15">
        <name>Mn(2+)</name>
        <dbReference type="ChEBI" id="CHEBI:29035"/>
    </cofactor>
    <text evidence="14 15">Binds 1 Mg(2+) or Mn(2+) ion per subunit.</text>
</comment>
<evidence type="ECO:0000256" key="15">
    <source>
        <dbReference type="RuleBase" id="RU004445"/>
    </source>
</evidence>
<dbReference type="InterPro" id="IPR019818">
    <property type="entry name" value="IsoCit/isopropylmalate_DH_CS"/>
</dbReference>
<comment type="similarity">
    <text evidence="4 14">Belongs to the isocitrate and isopropylmalate dehydrogenases family. LeuB type 1 subfamily.</text>
</comment>
<dbReference type="RefSeq" id="WP_073147777.1">
    <property type="nucleotide sequence ID" value="NZ_FQYY01000001.1"/>
</dbReference>
<comment type="cofactor">
    <cofactor evidence="2">
        <name>Mn(2+)</name>
        <dbReference type="ChEBI" id="CHEBI:29035"/>
    </cofactor>
</comment>
<evidence type="ECO:0000256" key="11">
    <source>
        <dbReference type="ARBA" id="ARBA00023027"/>
    </source>
</evidence>
<keyword evidence="6 14" id="KW-0432">Leucine biosynthesis</keyword>
<dbReference type="NCBIfam" id="TIGR00169">
    <property type="entry name" value="leuB"/>
    <property type="match status" value="1"/>
</dbReference>
<evidence type="ECO:0000256" key="9">
    <source>
        <dbReference type="ARBA" id="ARBA00022842"/>
    </source>
</evidence>
<feature type="binding site" evidence="14">
    <location>
        <position position="135"/>
    </location>
    <ligand>
        <name>substrate</name>
    </ligand>
</feature>
<dbReference type="GO" id="GO:0000287">
    <property type="term" value="F:magnesium ion binding"/>
    <property type="evidence" value="ECO:0007669"/>
    <property type="project" value="InterPro"/>
</dbReference>
<evidence type="ECO:0000313" key="18">
    <source>
        <dbReference type="Proteomes" id="UP000184225"/>
    </source>
</evidence>
<dbReference type="EMBL" id="FQYY01000001">
    <property type="protein sequence ID" value="SHI40035.1"/>
    <property type="molecule type" value="Genomic_DNA"/>
</dbReference>
<feature type="site" description="Important for catalysis" evidence="14">
    <location>
        <position position="142"/>
    </location>
</feature>
<evidence type="ECO:0000256" key="13">
    <source>
        <dbReference type="ARBA" id="ARBA00023304"/>
    </source>
</evidence>
<feature type="domain" description="Isopropylmalate dehydrogenase-like" evidence="16">
    <location>
        <begin position="4"/>
        <end position="346"/>
    </location>
</feature>
<evidence type="ECO:0000313" key="17">
    <source>
        <dbReference type="EMBL" id="SHI40035.1"/>
    </source>
</evidence>
<dbReference type="GO" id="GO:0005829">
    <property type="term" value="C:cytosol"/>
    <property type="evidence" value="ECO:0007669"/>
    <property type="project" value="TreeGrafter"/>
</dbReference>
<accession>A0A1M6AU78</accession>
<comment type="pathway">
    <text evidence="3 14 15">Amino-acid biosynthesis; L-leucine biosynthesis; L-leucine from 3-methyl-2-oxobutanoate: step 3/4.</text>
</comment>
<reference evidence="17 18" key="1">
    <citation type="submission" date="2016-11" db="EMBL/GenBank/DDBJ databases">
        <authorList>
            <person name="Jaros S."/>
            <person name="Januszkiewicz K."/>
            <person name="Wedrychowicz H."/>
        </authorList>
    </citation>
    <scope>NUCLEOTIDE SEQUENCE [LARGE SCALE GENOMIC DNA]</scope>
    <source>
        <strain evidence="17 18">DSM 21425</strain>
    </source>
</reference>
<dbReference type="GO" id="GO:0003862">
    <property type="term" value="F:3-isopropylmalate dehydrogenase activity"/>
    <property type="evidence" value="ECO:0007669"/>
    <property type="project" value="UniProtKB-UniRule"/>
</dbReference>
<keyword evidence="8 14" id="KW-0479">Metal-binding</keyword>
<dbReference type="UniPathway" id="UPA00048">
    <property type="reaction ID" value="UER00072"/>
</dbReference>
<dbReference type="EC" id="1.1.1.85" evidence="14"/>
<dbReference type="GO" id="GO:0009098">
    <property type="term" value="P:L-leucine biosynthetic process"/>
    <property type="evidence" value="ECO:0007669"/>
    <property type="project" value="UniProtKB-UniRule"/>
</dbReference>
<gene>
    <name evidence="14" type="primary">leuB</name>
    <name evidence="17" type="ORF">SAMN04488096_101448</name>
</gene>
<dbReference type="SMART" id="SM01329">
    <property type="entry name" value="Iso_dh"/>
    <property type="match status" value="1"/>
</dbReference>
<keyword evidence="18" id="KW-1185">Reference proteome</keyword>
<evidence type="ECO:0000256" key="1">
    <source>
        <dbReference type="ARBA" id="ARBA00000624"/>
    </source>
</evidence>
<organism evidence="17 18">
    <name type="scientific">Mesonia phycicola</name>
    <dbReference type="NCBI Taxonomy" id="579105"/>
    <lineage>
        <taxon>Bacteria</taxon>
        <taxon>Pseudomonadati</taxon>
        <taxon>Bacteroidota</taxon>
        <taxon>Flavobacteriia</taxon>
        <taxon>Flavobacteriales</taxon>
        <taxon>Flavobacteriaceae</taxon>
        <taxon>Mesonia</taxon>
    </lineage>
</organism>
<dbReference type="PROSITE" id="PS00470">
    <property type="entry name" value="IDH_IMDH"/>
    <property type="match status" value="1"/>
</dbReference>
<evidence type="ECO:0000256" key="5">
    <source>
        <dbReference type="ARBA" id="ARBA00011738"/>
    </source>
</evidence>
<dbReference type="InterPro" id="IPR024084">
    <property type="entry name" value="IsoPropMal-DH-like_dom"/>
</dbReference>
<dbReference type="Proteomes" id="UP000184225">
    <property type="component" value="Unassembled WGS sequence"/>
</dbReference>
<keyword evidence="9 14" id="KW-0460">Magnesium</keyword>
<dbReference type="InterPro" id="IPR004429">
    <property type="entry name" value="Isopropylmalate_DH"/>
</dbReference>
<evidence type="ECO:0000256" key="6">
    <source>
        <dbReference type="ARBA" id="ARBA00022430"/>
    </source>
</evidence>
<sequence>MKLNIAVLPGDGIGPEITQQSVKILKAIAERFDHEFTFEEAVVGAAAIDATNNPLPDATLELCKISDAVLFGAIGDPKYDNNPAAKVRPEQGLLKLRKELGLFANIRPVRAFEKLLEHSPLKPERIAGADMVIYRELTGGIYFGKKTLSEDLKHASDLCEYSFDEIERMTYLAFEAAQKRRKKVTLVDKANVLETSRLWRKTVKEIAKSYPEVELDFLYVDNAAMQMIINPKQFDVILTENMFGDIISDEASVIGGSIGLLASASVGKQFSLFEPIHGSYPQATGKGIANPIASILSAAMLLEHFNLLEEAATIQAAVDKSLEMNICTSDINKKSTYSTEKVGTFIEGLILDEDLKLNGDNLSLGQATII</sequence>
<evidence type="ECO:0000256" key="12">
    <source>
        <dbReference type="ARBA" id="ARBA00023211"/>
    </source>
</evidence>
<dbReference type="AlphaFoldDB" id="A0A1M6AU78"/>
<feature type="site" description="Important for catalysis" evidence="14">
    <location>
        <position position="189"/>
    </location>
</feature>
<dbReference type="STRING" id="579105.SAMN04488096_101448"/>
<comment type="subunit">
    <text evidence="5 14 15">Homodimer.</text>
</comment>
<dbReference type="SUPFAM" id="SSF53659">
    <property type="entry name" value="Isocitrate/Isopropylmalate dehydrogenase-like"/>
    <property type="match status" value="1"/>
</dbReference>
<proteinExistence type="inferred from homology"/>
<evidence type="ECO:0000256" key="4">
    <source>
        <dbReference type="ARBA" id="ARBA00008319"/>
    </source>
</evidence>
<dbReference type="PANTHER" id="PTHR42979:SF1">
    <property type="entry name" value="3-ISOPROPYLMALATE DEHYDROGENASE"/>
    <property type="match status" value="1"/>
</dbReference>
<feature type="binding site" evidence="14">
    <location>
        <position position="97"/>
    </location>
    <ligand>
        <name>substrate</name>
    </ligand>
</feature>
<keyword evidence="10 14" id="KW-0560">Oxidoreductase</keyword>
<evidence type="ECO:0000256" key="10">
    <source>
        <dbReference type="ARBA" id="ARBA00023002"/>
    </source>
</evidence>
<keyword evidence="11 14" id="KW-0520">NAD</keyword>
<feature type="binding site" evidence="14">
    <location>
        <position position="249"/>
    </location>
    <ligand>
        <name>Mg(2+)</name>
        <dbReference type="ChEBI" id="CHEBI:18420"/>
    </ligand>
</feature>
<dbReference type="PANTHER" id="PTHR42979">
    <property type="entry name" value="3-ISOPROPYLMALATE DEHYDROGENASE"/>
    <property type="match status" value="1"/>
</dbReference>
<evidence type="ECO:0000256" key="7">
    <source>
        <dbReference type="ARBA" id="ARBA00022605"/>
    </source>
</evidence>
<protein>
    <recommendedName>
        <fullName evidence="14">3-isopropylmalate dehydrogenase</fullName>
        <ecNumber evidence="14">1.1.1.85</ecNumber>
    </recommendedName>
    <alternativeName>
        <fullName evidence="14">3-IPM-DH</fullName>
    </alternativeName>
    <alternativeName>
        <fullName evidence="14">Beta-IPM dehydrogenase</fullName>
        <shortName evidence="14">IMDH</shortName>
    </alternativeName>
</protein>
<name>A0A1M6AU78_9FLAO</name>
<dbReference type="HAMAP" id="MF_01033">
    <property type="entry name" value="LeuB_type1"/>
    <property type="match status" value="1"/>
</dbReference>